<dbReference type="EMBL" id="LUUL01000088">
    <property type="protein sequence ID" value="OAI24546.1"/>
    <property type="molecule type" value="Genomic_DNA"/>
</dbReference>
<protein>
    <submittedName>
        <fullName evidence="1">Uncharacterized protein</fullName>
    </submittedName>
</protein>
<dbReference type="Proteomes" id="UP000077734">
    <property type="component" value="Unassembled WGS sequence"/>
</dbReference>
<name>A0AA91I4L8_9GAMM</name>
<evidence type="ECO:0000313" key="1">
    <source>
        <dbReference type="EMBL" id="OAI24546.1"/>
    </source>
</evidence>
<accession>A0AA91I4L8</accession>
<gene>
    <name evidence="1" type="ORF">A1356_15400</name>
</gene>
<sequence>MVIKMSDIKSIKSILKKNGLIEMIDGQFVSARIIAKVIPQGNGTALAKNKYGNHLGYLRWPK</sequence>
<dbReference type="AlphaFoldDB" id="A0AA91I4L8"/>
<evidence type="ECO:0000313" key="2">
    <source>
        <dbReference type="Proteomes" id="UP000077734"/>
    </source>
</evidence>
<comment type="caution">
    <text evidence="1">The sequence shown here is derived from an EMBL/GenBank/DDBJ whole genome shotgun (WGS) entry which is preliminary data.</text>
</comment>
<organism evidence="1 2">
    <name type="scientific">Methylomonas koyamae</name>
    <dbReference type="NCBI Taxonomy" id="702114"/>
    <lineage>
        <taxon>Bacteria</taxon>
        <taxon>Pseudomonadati</taxon>
        <taxon>Pseudomonadota</taxon>
        <taxon>Gammaproteobacteria</taxon>
        <taxon>Methylococcales</taxon>
        <taxon>Methylococcaceae</taxon>
        <taxon>Methylomonas</taxon>
    </lineage>
</organism>
<reference evidence="1 2" key="1">
    <citation type="submission" date="2016-03" db="EMBL/GenBank/DDBJ databases">
        <authorList>
            <person name="Heylen K."/>
            <person name="De Vos P."/>
            <person name="Vekeman B."/>
        </authorList>
    </citation>
    <scope>NUCLEOTIDE SEQUENCE [LARGE SCALE GENOMIC DNA]</scope>
    <source>
        <strain evidence="1 2">R-49807</strain>
    </source>
</reference>
<keyword evidence="2" id="KW-1185">Reference proteome</keyword>
<proteinExistence type="predicted"/>